<reference evidence="2" key="1">
    <citation type="submission" date="2016-04" db="EMBL/GenBank/DDBJ databases">
        <authorList>
            <person name="Evans L.H."/>
            <person name="Alamgir A."/>
            <person name="Owens N."/>
            <person name="Weber N.D."/>
            <person name="Virtaneva K."/>
            <person name="Barbian K."/>
            <person name="Babar A."/>
            <person name="Rosenke K."/>
        </authorList>
    </citation>
    <scope>NUCLEOTIDE SEQUENCE</scope>
    <source>
        <strain evidence="2">Nono1</strain>
    </source>
</reference>
<dbReference type="AlphaFoldDB" id="A0A1M4ELG3"/>
<sequence length="37" mass="4184">MRPTMRVHQRRQQPHGPPSGGWFALDPEVGPLLSHPL</sequence>
<accession>A0A1M4ELG3</accession>
<feature type="region of interest" description="Disordered" evidence="1">
    <location>
        <begin position="1"/>
        <end position="37"/>
    </location>
</feature>
<organism evidence="2">
    <name type="scientific">Nonomuraea gerenzanensis</name>
    <dbReference type="NCBI Taxonomy" id="93944"/>
    <lineage>
        <taxon>Bacteria</taxon>
        <taxon>Bacillati</taxon>
        <taxon>Actinomycetota</taxon>
        <taxon>Actinomycetes</taxon>
        <taxon>Streptosporangiales</taxon>
        <taxon>Streptosporangiaceae</taxon>
        <taxon>Nonomuraea</taxon>
    </lineage>
</organism>
<proteinExistence type="predicted"/>
<dbReference type="EMBL" id="LT559118">
    <property type="protein sequence ID" value="SBO99676.1"/>
    <property type="molecule type" value="Genomic_DNA"/>
</dbReference>
<feature type="compositionally biased region" description="Basic residues" evidence="1">
    <location>
        <begin position="1"/>
        <end position="13"/>
    </location>
</feature>
<gene>
    <name evidence="2" type="ORF">BN4615_P9192</name>
</gene>
<protein>
    <submittedName>
        <fullName evidence="2">Uncharacterized protein</fullName>
    </submittedName>
</protein>
<evidence type="ECO:0000313" key="2">
    <source>
        <dbReference type="EMBL" id="SBO99676.1"/>
    </source>
</evidence>
<name>A0A1M4ELG3_9ACTN</name>
<evidence type="ECO:0000256" key="1">
    <source>
        <dbReference type="SAM" id="MobiDB-lite"/>
    </source>
</evidence>